<dbReference type="EMBL" id="BART01028406">
    <property type="protein sequence ID" value="GAG90346.1"/>
    <property type="molecule type" value="Genomic_DNA"/>
</dbReference>
<feature type="non-terminal residue" evidence="1">
    <location>
        <position position="272"/>
    </location>
</feature>
<name>X1D1F9_9ZZZZ</name>
<reference evidence="1" key="1">
    <citation type="journal article" date="2014" name="Front. Microbiol.">
        <title>High frequency of phylogenetically diverse reductive dehalogenase-homologous genes in deep subseafloor sedimentary metagenomes.</title>
        <authorList>
            <person name="Kawai M."/>
            <person name="Futagami T."/>
            <person name="Toyoda A."/>
            <person name="Takaki Y."/>
            <person name="Nishi S."/>
            <person name="Hori S."/>
            <person name="Arai W."/>
            <person name="Tsubouchi T."/>
            <person name="Morono Y."/>
            <person name="Uchiyama I."/>
            <person name="Ito T."/>
            <person name="Fujiyama A."/>
            <person name="Inagaki F."/>
            <person name="Takami H."/>
        </authorList>
    </citation>
    <scope>NUCLEOTIDE SEQUENCE</scope>
    <source>
        <strain evidence="1">Expedition CK06-06</strain>
    </source>
</reference>
<dbReference type="AlphaFoldDB" id="X1D1F9"/>
<organism evidence="1">
    <name type="scientific">marine sediment metagenome</name>
    <dbReference type="NCBI Taxonomy" id="412755"/>
    <lineage>
        <taxon>unclassified sequences</taxon>
        <taxon>metagenomes</taxon>
        <taxon>ecological metagenomes</taxon>
    </lineage>
</organism>
<evidence type="ECO:0000313" key="1">
    <source>
        <dbReference type="EMBL" id="GAG90346.1"/>
    </source>
</evidence>
<feature type="non-terminal residue" evidence="1">
    <location>
        <position position="1"/>
    </location>
</feature>
<dbReference type="InterPro" id="IPR019153">
    <property type="entry name" value="DDRGK_dom-contain"/>
</dbReference>
<sequence length="272" mass="31389">CKKHLLQYSKPEAIDSKYKCTIIEDSQCPECGSELKVEKLSSGQYYLGCSKCTWNSYLKTPGLFFPSEAKLAKEANRFGLIKGWKVCDKKLKHTTGKDICPNCFIELLKRAPATNFTTILNSFNITAEQMVRLIKTYLEEERIYGIIDSKNRMFYYISYEMRDKLVEKIQKEGIIKIPDLALMLDVNSEMALNVMYKLISKFQIKGSFSRDKSKYYTQKYITDNLIKTIKTKGRVPLVELSKSFDIPLELIKNFCINLMKTKAIKAFFAARG</sequence>
<accession>X1D1F9</accession>
<evidence type="ECO:0008006" key="2">
    <source>
        <dbReference type="Google" id="ProtNLM"/>
    </source>
</evidence>
<protein>
    <recommendedName>
        <fullName evidence="2">PCI domain-containing protein</fullName>
    </recommendedName>
</protein>
<proteinExistence type="predicted"/>
<dbReference type="Pfam" id="PF09756">
    <property type="entry name" value="DDRGK"/>
    <property type="match status" value="1"/>
</dbReference>
<comment type="caution">
    <text evidence="1">The sequence shown here is derived from an EMBL/GenBank/DDBJ whole genome shotgun (WGS) entry which is preliminary data.</text>
</comment>
<gene>
    <name evidence="1" type="ORF">S01H4_50097</name>
</gene>